<dbReference type="SUPFAM" id="SSF52096">
    <property type="entry name" value="ClpP/crotonase"/>
    <property type="match status" value="2"/>
</dbReference>
<gene>
    <name evidence="10" type="primary">sppA</name>
    <name evidence="10" type="ORF">G0Q06_02345</name>
</gene>
<dbReference type="NCBIfam" id="TIGR00705">
    <property type="entry name" value="SppA_67K"/>
    <property type="match status" value="1"/>
</dbReference>
<dbReference type="GO" id="GO:0008236">
    <property type="term" value="F:serine-type peptidase activity"/>
    <property type="evidence" value="ECO:0007669"/>
    <property type="project" value="UniProtKB-KW"/>
</dbReference>
<comment type="subcellular location">
    <subcellularLocation>
        <location evidence="1">Membrane</location>
    </subcellularLocation>
</comment>
<dbReference type="GO" id="GO:0016020">
    <property type="term" value="C:membrane"/>
    <property type="evidence" value="ECO:0007669"/>
    <property type="project" value="UniProtKB-SubCell"/>
</dbReference>
<dbReference type="RefSeq" id="WP_163962079.1">
    <property type="nucleotide sequence ID" value="NZ_JAAGNX010000001.1"/>
</dbReference>
<dbReference type="InterPro" id="IPR047272">
    <property type="entry name" value="S49_SppA_C"/>
</dbReference>
<evidence type="ECO:0000256" key="5">
    <source>
        <dbReference type="ARBA" id="ARBA00022825"/>
    </source>
</evidence>
<proteinExistence type="inferred from homology"/>
<dbReference type="NCBIfam" id="TIGR00706">
    <property type="entry name" value="SppA_dom"/>
    <property type="match status" value="1"/>
</dbReference>
<evidence type="ECO:0000313" key="10">
    <source>
        <dbReference type="EMBL" id="NDV61286.1"/>
    </source>
</evidence>
<evidence type="ECO:0000313" key="11">
    <source>
        <dbReference type="Proteomes" id="UP000478417"/>
    </source>
</evidence>
<dbReference type="Gene3D" id="3.90.226.10">
    <property type="entry name" value="2-enoyl-CoA Hydratase, Chain A, domain 1"/>
    <property type="match status" value="2"/>
</dbReference>
<sequence>MADFIIRVLKWLAALVTAYFILFLGLFLIIAILGVAFQPAPKVVEADSVLVLDLGFNLTDKPRDEDPGEILRAAIEGDLLHSISLRKALDGLKTAQNDPDISGLLLKGNVISDGYGGSFAALRELRQAIQAFASKKPVWAYLNTDSLRDIYIKSVATEIFSNPYGGLDFRGLRAERLYLGDAFERLGIGLQVVAFEEYKSAAESFQRGEMSDIEREQLGELIDDIWTVIAGDIAESRGLELKAINNLVSSELLLFGPEIPASGLADEQMSSDEFIDYLSGKSAYDKKRESFRQFAFTDYIRNTQSALPDLDLIMGSGNKVAVIYAEGILVDGEGVQGMLGVEPLIRYLREVRKDESVRAVVLRVNSPGGSATASFKLVREIELTNDKKPVVASMGGIATSAGYMISAPCEHIYASPSTITGSIGVVTMLPNIEGLAEKLSVNFEGVETHPFAGTYSLGRAKTEEEMRQVRALSKGFYTDFLNVVANGREMSVEDVRSRAKGRVWSGAQAIDLGLIDDLGGLTTAVQRAADLAGIGDDFTVIERPRALTLEEKITELLMESGMAKAVAPKPGTLQSLWRDVETEVQNLSNLNDPYGQYAILPYSLKIH</sequence>
<dbReference type="InterPro" id="IPR029045">
    <property type="entry name" value="ClpP/crotonase-like_dom_sf"/>
</dbReference>
<dbReference type="InterPro" id="IPR002142">
    <property type="entry name" value="Peptidase_S49"/>
</dbReference>
<evidence type="ECO:0000256" key="7">
    <source>
        <dbReference type="PIRSR" id="PIRSR001217-1"/>
    </source>
</evidence>
<feature type="active site" description="Nucleophile" evidence="7">
    <location>
        <position position="400"/>
    </location>
</feature>
<dbReference type="Pfam" id="PF01343">
    <property type="entry name" value="Peptidase_S49"/>
    <property type="match status" value="2"/>
</dbReference>
<keyword evidence="5" id="KW-0720">Serine protease</keyword>
<evidence type="ECO:0000256" key="3">
    <source>
        <dbReference type="ARBA" id="ARBA00022670"/>
    </source>
</evidence>
<evidence type="ECO:0000256" key="1">
    <source>
        <dbReference type="ARBA" id="ARBA00004370"/>
    </source>
</evidence>
<evidence type="ECO:0000256" key="8">
    <source>
        <dbReference type="SAM" id="Phobius"/>
    </source>
</evidence>
<dbReference type="InterPro" id="IPR004635">
    <property type="entry name" value="Pept_S49_SppA"/>
</dbReference>
<feature type="domain" description="Peptidase S49" evidence="9">
    <location>
        <begin position="384"/>
        <end position="534"/>
    </location>
</feature>
<reference evidence="10 11" key="1">
    <citation type="submission" date="2020-02" db="EMBL/GenBank/DDBJ databases">
        <title>Albibacoteraceae fam. nov., the first described family within the subdivision 4 Verrucomicrobia.</title>
        <authorList>
            <person name="Xi F."/>
        </authorList>
    </citation>
    <scope>NUCLEOTIDE SEQUENCE [LARGE SCALE GENOMIC DNA]</scope>
    <source>
        <strain evidence="10 11">CK1056</strain>
    </source>
</reference>
<dbReference type="PANTHER" id="PTHR33209:SF1">
    <property type="entry name" value="PEPTIDASE S49 DOMAIN-CONTAINING PROTEIN"/>
    <property type="match status" value="1"/>
</dbReference>
<dbReference type="InterPro" id="IPR004634">
    <property type="entry name" value="Pept_S49_pIV"/>
</dbReference>
<keyword evidence="4" id="KW-0378">Hydrolase</keyword>
<feature type="transmembrane region" description="Helical" evidence="8">
    <location>
        <begin position="12"/>
        <end position="37"/>
    </location>
</feature>
<keyword evidence="8" id="KW-1133">Transmembrane helix</keyword>
<dbReference type="EMBL" id="JAAGNX010000001">
    <property type="protein sequence ID" value="NDV61286.1"/>
    <property type="molecule type" value="Genomic_DNA"/>
</dbReference>
<dbReference type="CDD" id="cd07018">
    <property type="entry name" value="S49_SppA_67K_type"/>
    <property type="match status" value="1"/>
</dbReference>
<evidence type="ECO:0000256" key="6">
    <source>
        <dbReference type="ARBA" id="ARBA00023136"/>
    </source>
</evidence>
<keyword evidence="8" id="KW-0812">Transmembrane</keyword>
<keyword evidence="3" id="KW-0645">Protease</keyword>
<dbReference type="CDD" id="cd07023">
    <property type="entry name" value="S49_Sppa_N_C"/>
    <property type="match status" value="1"/>
</dbReference>
<evidence type="ECO:0000256" key="2">
    <source>
        <dbReference type="ARBA" id="ARBA00008683"/>
    </source>
</evidence>
<organism evidence="10 11">
    <name type="scientific">Oceanipulchritudo coccoides</name>
    <dbReference type="NCBI Taxonomy" id="2706888"/>
    <lineage>
        <taxon>Bacteria</taxon>
        <taxon>Pseudomonadati</taxon>
        <taxon>Verrucomicrobiota</taxon>
        <taxon>Opitutia</taxon>
        <taxon>Puniceicoccales</taxon>
        <taxon>Oceanipulchritudinaceae</taxon>
        <taxon>Oceanipulchritudo</taxon>
    </lineage>
</organism>
<comment type="caution">
    <text evidence="10">The sequence shown here is derived from an EMBL/GenBank/DDBJ whole genome shotgun (WGS) entry which is preliminary data.</text>
</comment>
<dbReference type="Proteomes" id="UP000478417">
    <property type="component" value="Unassembled WGS sequence"/>
</dbReference>
<keyword evidence="11" id="KW-1185">Reference proteome</keyword>
<comment type="similarity">
    <text evidence="2">Belongs to the peptidase S49 family.</text>
</comment>
<evidence type="ECO:0000259" key="9">
    <source>
        <dbReference type="Pfam" id="PF01343"/>
    </source>
</evidence>
<protein>
    <submittedName>
        <fullName evidence="10">Signal peptide peptidase SppA</fullName>
    </submittedName>
</protein>
<dbReference type="AlphaFoldDB" id="A0A6B2LZ03"/>
<dbReference type="PANTHER" id="PTHR33209">
    <property type="entry name" value="PROTEASE 4"/>
    <property type="match status" value="1"/>
</dbReference>
<dbReference type="Gene3D" id="6.20.330.10">
    <property type="match status" value="1"/>
</dbReference>
<dbReference type="GO" id="GO:0006465">
    <property type="term" value="P:signal peptide processing"/>
    <property type="evidence" value="ECO:0007669"/>
    <property type="project" value="InterPro"/>
</dbReference>
<keyword evidence="6 8" id="KW-0472">Membrane</keyword>
<dbReference type="InterPro" id="IPR047217">
    <property type="entry name" value="S49_SppA_67K_type_N"/>
</dbReference>
<dbReference type="PIRSF" id="PIRSF001217">
    <property type="entry name" value="Protease_4_SppA"/>
    <property type="match status" value="1"/>
</dbReference>
<evidence type="ECO:0000256" key="4">
    <source>
        <dbReference type="ARBA" id="ARBA00022801"/>
    </source>
</evidence>
<feature type="active site" description="Proton donor/acceptor" evidence="7">
    <location>
        <position position="199"/>
    </location>
</feature>
<feature type="domain" description="Peptidase S49" evidence="9">
    <location>
        <begin position="132"/>
        <end position="277"/>
    </location>
</feature>
<accession>A0A6B2LZ03</accession>
<name>A0A6B2LZ03_9BACT</name>